<reference evidence="3 4" key="1">
    <citation type="submission" date="2020-08" db="EMBL/GenBank/DDBJ databases">
        <authorList>
            <person name="Kim C.M."/>
        </authorList>
    </citation>
    <scope>NUCLEOTIDE SEQUENCE [LARGE SCALE GENOMIC DNA]</scope>
    <source>
        <strain evidence="3 4">UL070</strain>
    </source>
</reference>
<feature type="transmembrane region" description="Helical" evidence="1">
    <location>
        <begin position="21"/>
        <end position="42"/>
    </location>
</feature>
<feature type="domain" description="Acyltransferase 3" evidence="2">
    <location>
        <begin position="19"/>
        <end position="357"/>
    </location>
</feature>
<sequence>MSSSPALAGLRSPARYIPQLEALRGWAILLVVMFHYFGILTSDGAAGLPEGSSLWLRVVAAGNTGVSLFFVLSGFLLTQPFILAMRNGERVGIGSFYSARVLRVVPLYYCAILVAWLVSSSGSALKALVFIPVGFDIFPFSVPWWSLCTEMQFYLLLPWLMLTLQYRAGRYLLTAACVIWFTLHCYYFFQPRWLNNEETTWLRSSLFGRGSAFMVGAVCCWFYMGRGFLWLSASMKSGMLLSLVLLASLLQLLQWYGSVGQTQALMRMPLYHSLEALLWGGILLCCLCWQGKIRQLLLNPLFSHFGTISYSLYLIHLPVQFYLTYPLKSANGGRFPFWSAEGLVALAGSFLVSWLLAVICYRVIERPFLRLKSHLPVLTDKFLGRPAKA</sequence>
<feature type="transmembrane region" description="Helical" evidence="1">
    <location>
        <begin position="209"/>
        <end position="231"/>
    </location>
</feature>
<keyword evidence="4" id="KW-1185">Reference proteome</keyword>
<dbReference type="AlphaFoldDB" id="A0A7W4LJS1"/>
<dbReference type="RefSeq" id="WP_183087941.1">
    <property type="nucleotide sequence ID" value="NZ_JACJUD010000001.1"/>
</dbReference>
<dbReference type="Pfam" id="PF01757">
    <property type="entry name" value="Acyl_transf_3"/>
    <property type="match status" value="1"/>
</dbReference>
<dbReference type="InterPro" id="IPR002656">
    <property type="entry name" value="Acyl_transf_3_dom"/>
</dbReference>
<keyword evidence="1" id="KW-0472">Membrane</keyword>
<accession>A0A7W4LJS1</accession>
<dbReference type="Proteomes" id="UP000542720">
    <property type="component" value="Unassembled WGS sequence"/>
</dbReference>
<dbReference type="InterPro" id="IPR050879">
    <property type="entry name" value="Acyltransferase_3"/>
</dbReference>
<feature type="transmembrane region" description="Helical" evidence="1">
    <location>
        <begin position="54"/>
        <end position="77"/>
    </location>
</feature>
<dbReference type="PANTHER" id="PTHR23028:SF53">
    <property type="entry name" value="ACYL_TRANSF_3 DOMAIN-CONTAINING PROTEIN"/>
    <property type="match status" value="1"/>
</dbReference>
<keyword evidence="3" id="KW-0012">Acyltransferase</keyword>
<keyword evidence="3" id="KW-0808">Transferase</keyword>
<feature type="transmembrane region" description="Helical" evidence="1">
    <location>
        <begin position="301"/>
        <end position="323"/>
    </location>
</feature>
<protein>
    <submittedName>
        <fullName evidence="3">Acyltransferase</fullName>
    </submittedName>
</protein>
<dbReference type="GO" id="GO:0016747">
    <property type="term" value="F:acyltransferase activity, transferring groups other than amino-acyl groups"/>
    <property type="evidence" value="ECO:0007669"/>
    <property type="project" value="InterPro"/>
</dbReference>
<feature type="transmembrane region" description="Helical" evidence="1">
    <location>
        <begin position="238"/>
        <end position="257"/>
    </location>
</feature>
<proteinExistence type="predicted"/>
<comment type="caution">
    <text evidence="3">The sequence shown here is derived from an EMBL/GenBank/DDBJ whole genome shotgun (WGS) entry which is preliminary data.</text>
</comment>
<dbReference type="EMBL" id="JACJUD010000001">
    <property type="protein sequence ID" value="MBB2494411.1"/>
    <property type="molecule type" value="Genomic_DNA"/>
</dbReference>
<feature type="transmembrane region" description="Helical" evidence="1">
    <location>
        <begin position="107"/>
        <end position="131"/>
    </location>
</feature>
<feature type="transmembrane region" description="Helical" evidence="1">
    <location>
        <begin position="269"/>
        <end position="289"/>
    </location>
</feature>
<gene>
    <name evidence="3" type="ORF">H3H51_05210</name>
</gene>
<name>A0A7W4LJS1_9GAMM</name>
<evidence type="ECO:0000256" key="1">
    <source>
        <dbReference type="SAM" id="Phobius"/>
    </source>
</evidence>
<keyword evidence="1" id="KW-0812">Transmembrane</keyword>
<evidence type="ECO:0000259" key="2">
    <source>
        <dbReference type="Pfam" id="PF01757"/>
    </source>
</evidence>
<dbReference type="GO" id="GO:0016020">
    <property type="term" value="C:membrane"/>
    <property type="evidence" value="ECO:0007669"/>
    <property type="project" value="TreeGrafter"/>
</dbReference>
<evidence type="ECO:0000313" key="3">
    <source>
        <dbReference type="EMBL" id="MBB2494411.1"/>
    </source>
</evidence>
<organism evidence="3 4">
    <name type="scientific">Aquipseudomonas ullengensis</name>
    <dbReference type="NCBI Taxonomy" id="2759166"/>
    <lineage>
        <taxon>Bacteria</taxon>
        <taxon>Pseudomonadati</taxon>
        <taxon>Pseudomonadota</taxon>
        <taxon>Gammaproteobacteria</taxon>
        <taxon>Pseudomonadales</taxon>
        <taxon>Pseudomonadaceae</taxon>
        <taxon>Aquipseudomonas</taxon>
    </lineage>
</organism>
<feature type="transmembrane region" description="Helical" evidence="1">
    <location>
        <begin position="343"/>
        <end position="364"/>
    </location>
</feature>
<dbReference type="GO" id="GO:0000271">
    <property type="term" value="P:polysaccharide biosynthetic process"/>
    <property type="evidence" value="ECO:0007669"/>
    <property type="project" value="TreeGrafter"/>
</dbReference>
<evidence type="ECO:0000313" key="4">
    <source>
        <dbReference type="Proteomes" id="UP000542720"/>
    </source>
</evidence>
<dbReference type="PANTHER" id="PTHR23028">
    <property type="entry name" value="ACETYLTRANSFERASE"/>
    <property type="match status" value="1"/>
</dbReference>
<feature type="transmembrane region" description="Helical" evidence="1">
    <location>
        <begin position="171"/>
        <end position="189"/>
    </location>
</feature>
<keyword evidence="1" id="KW-1133">Transmembrane helix</keyword>